<dbReference type="GO" id="GO:0004029">
    <property type="term" value="F:aldehyde dehydrogenase (NAD+) activity"/>
    <property type="evidence" value="ECO:0007669"/>
    <property type="project" value="TreeGrafter"/>
</dbReference>
<accession>A0A6A6RGW8</accession>
<dbReference type="InterPro" id="IPR036291">
    <property type="entry name" value="NAD(P)-bd_dom_sf"/>
</dbReference>
<dbReference type="SUPFAM" id="SSF51735">
    <property type="entry name" value="NAD(P)-binding Rossmann-fold domains"/>
    <property type="match status" value="1"/>
</dbReference>
<sequence>MAPKIFVTGGTGYIGGSVLHTIVTTHPEYEVTALLRNVPDAFSSTYPKVRIVKGDYDSTDLLSEEASKADVVVHNGDSDHEPSLNAIIAGILRRPTPGFLLFLSGTGILADWADDTYLGKENPKIWSDIDDLDEERSLPDYALHRNTEKILHATAAEKGDKIKIAIMTPPDIYGKGLGLAKTWSALLPIFAKEVNALGGKVFKYGEGTNTRSWVHINDLMKVYMKVLEAAVAGGSNFGWNQEGVYYASTQEHTHISLAIAMGAILKKHGLINDATPVDVSLDQIDTMAKHPLFPKLGRYMFVANSRTRPHRAEKLFAYKGTEPGFLECLEEELLDAMKRA</sequence>
<dbReference type="InterPro" id="IPR008030">
    <property type="entry name" value="NmrA-like"/>
</dbReference>
<dbReference type="PANTHER" id="PTHR48079">
    <property type="entry name" value="PROTEIN YEEZ"/>
    <property type="match status" value="1"/>
</dbReference>
<dbReference type="EMBL" id="MU006825">
    <property type="protein sequence ID" value="KAF2634472.1"/>
    <property type="molecule type" value="Genomic_DNA"/>
</dbReference>
<keyword evidence="4" id="KW-1185">Reference proteome</keyword>
<dbReference type="PANTHER" id="PTHR48079:SF6">
    <property type="entry name" value="NAD(P)-BINDING DOMAIN-CONTAINING PROTEIN-RELATED"/>
    <property type="match status" value="1"/>
</dbReference>
<evidence type="ECO:0000259" key="1">
    <source>
        <dbReference type="Pfam" id="PF01370"/>
    </source>
</evidence>
<gene>
    <name evidence="3" type="ORF">P280DRAFT_474617</name>
</gene>
<name>A0A6A6RGW8_9PLEO</name>
<dbReference type="InterPro" id="IPR001509">
    <property type="entry name" value="Epimerase_deHydtase"/>
</dbReference>
<evidence type="ECO:0000313" key="3">
    <source>
        <dbReference type="EMBL" id="KAF2634472.1"/>
    </source>
</evidence>
<feature type="domain" description="NAD-dependent epimerase/dehydratase" evidence="1">
    <location>
        <begin position="141"/>
        <end position="235"/>
    </location>
</feature>
<dbReference type="OrthoDB" id="2130169at2759"/>
<dbReference type="Gene3D" id="3.40.50.720">
    <property type="entry name" value="NAD(P)-binding Rossmann-like Domain"/>
    <property type="match status" value="2"/>
</dbReference>
<dbReference type="GO" id="GO:0005737">
    <property type="term" value="C:cytoplasm"/>
    <property type="evidence" value="ECO:0007669"/>
    <property type="project" value="TreeGrafter"/>
</dbReference>
<dbReference type="Pfam" id="PF01370">
    <property type="entry name" value="Epimerase"/>
    <property type="match status" value="1"/>
</dbReference>
<protein>
    <submittedName>
        <fullName evidence="3">NAD(P)-binding protein</fullName>
    </submittedName>
</protein>
<dbReference type="InterPro" id="IPR051783">
    <property type="entry name" value="NAD(P)-dependent_oxidoreduct"/>
</dbReference>
<dbReference type="Pfam" id="PF05368">
    <property type="entry name" value="NmrA"/>
    <property type="match status" value="1"/>
</dbReference>
<evidence type="ECO:0000313" key="4">
    <source>
        <dbReference type="Proteomes" id="UP000799753"/>
    </source>
</evidence>
<dbReference type="AlphaFoldDB" id="A0A6A6RGW8"/>
<evidence type="ECO:0000259" key="2">
    <source>
        <dbReference type="Pfam" id="PF05368"/>
    </source>
</evidence>
<organism evidence="3 4">
    <name type="scientific">Massarina eburnea CBS 473.64</name>
    <dbReference type="NCBI Taxonomy" id="1395130"/>
    <lineage>
        <taxon>Eukaryota</taxon>
        <taxon>Fungi</taxon>
        <taxon>Dikarya</taxon>
        <taxon>Ascomycota</taxon>
        <taxon>Pezizomycotina</taxon>
        <taxon>Dothideomycetes</taxon>
        <taxon>Pleosporomycetidae</taxon>
        <taxon>Pleosporales</taxon>
        <taxon>Massarineae</taxon>
        <taxon>Massarinaceae</taxon>
        <taxon>Massarina</taxon>
    </lineage>
</organism>
<feature type="domain" description="NmrA-like" evidence="2">
    <location>
        <begin position="4"/>
        <end position="75"/>
    </location>
</feature>
<dbReference type="Proteomes" id="UP000799753">
    <property type="component" value="Unassembled WGS sequence"/>
</dbReference>
<reference evidence="3" key="1">
    <citation type="journal article" date="2020" name="Stud. Mycol.">
        <title>101 Dothideomycetes genomes: a test case for predicting lifestyles and emergence of pathogens.</title>
        <authorList>
            <person name="Haridas S."/>
            <person name="Albert R."/>
            <person name="Binder M."/>
            <person name="Bloem J."/>
            <person name="Labutti K."/>
            <person name="Salamov A."/>
            <person name="Andreopoulos B."/>
            <person name="Baker S."/>
            <person name="Barry K."/>
            <person name="Bills G."/>
            <person name="Bluhm B."/>
            <person name="Cannon C."/>
            <person name="Castanera R."/>
            <person name="Culley D."/>
            <person name="Daum C."/>
            <person name="Ezra D."/>
            <person name="Gonzalez J."/>
            <person name="Henrissat B."/>
            <person name="Kuo A."/>
            <person name="Liang C."/>
            <person name="Lipzen A."/>
            <person name="Lutzoni F."/>
            <person name="Magnuson J."/>
            <person name="Mondo S."/>
            <person name="Nolan M."/>
            <person name="Ohm R."/>
            <person name="Pangilinan J."/>
            <person name="Park H.-J."/>
            <person name="Ramirez L."/>
            <person name="Alfaro M."/>
            <person name="Sun H."/>
            <person name="Tritt A."/>
            <person name="Yoshinaga Y."/>
            <person name="Zwiers L.-H."/>
            <person name="Turgeon B."/>
            <person name="Goodwin S."/>
            <person name="Spatafora J."/>
            <person name="Crous P."/>
            <person name="Grigoriev I."/>
        </authorList>
    </citation>
    <scope>NUCLEOTIDE SEQUENCE</scope>
    <source>
        <strain evidence="3">CBS 473.64</strain>
    </source>
</reference>
<proteinExistence type="predicted"/>